<keyword evidence="1" id="KW-0812">Transmembrane</keyword>
<evidence type="ECO:0000313" key="2">
    <source>
        <dbReference type="EMBL" id="VFS51713.1"/>
    </source>
</evidence>
<sequence>MENSSGKGALAEIPAEIRGWNWGAFFLHWIWGIGNNTFIAFLVFIPFVNLVMPFVLGAKGNEVGVAQQKMG</sequence>
<dbReference type="AlphaFoldDB" id="A0A484ZWL6"/>
<name>A0A484ZWL6_9GAMM</name>
<feature type="transmembrane region" description="Helical" evidence="1">
    <location>
        <begin position="29"/>
        <end position="51"/>
    </location>
</feature>
<gene>
    <name evidence="2" type="ORF">NCTC12282_05362</name>
</gene>
<reference evidence="2 3" key="1">
    <citation type="submission" date="2019-03" db="EMBL/GenBank/DDBJ databases">
        <authorList>
            <consortium name="Pathogen Informatics"/>
        </authorList>
    </citation>
    <scope>NUCLEOTIDE SEQUENCE [LARGE SCALE GENOMIC DNA]</scope>
    <source>
        <strain evidence="2 3">NCTC12282</strain>
    </source>
</reference>
<keyword evidence="1" id="KW-0472">Membrane</keyword>
<dbReference type="EMBL" id="CAADJA010000002">
    <property type="protein sequence ID" value="VFS51713.1"/>
    <property type="molecule type" value="Genomic_DNA"/>
</dbReference>
<dbReference type="Proteomes" id="UP000373449">
    <property type="component" value="Unassembled WGS sequence"/>
</dbReference>
<dbReference type="RefSeq" id="WP_174768730.1">
    <property type="nucleotide sequence ID" value="NZ_CAADJA010000002.1"/>
</dbReference>
<accession>A0A484ZWL6</accession>
<keyword evidence="1" id="KW-1133">Transmembrane helix</keyword>
<evidence type="ECO:0000313" key="3">
    <source>
        <dbReference type="Proteomes" id="UP000373449"/>
    </source>
</evidence>
<evidence type="ECO:0000256" key="1">
    <source>
        <dbReference type="SAM" id="Phobius"/>
    </source>
</evidence>
<protein>
    <submittedName>
        <fullName evidence="2">Uncharacterized protein</fullName>
    </submittedName>
</protein>
<organism evidence="2 3">
    <name type="scientific">Budvicia aquatica</name>
    <dbReference type="NCBI Taxonomy" id="82979"/>
    <lineage>
        <taxon>Bacteria</taxon>
        <taxon>Pseudomonadati</taxon>
        <taxon>Pseudomonadota</taxon>
        <taxon>Gammaproteobacteria</taxon>
        <taxon>Enterobacterales</taxon>
        <taxon>Budviciaceae</taxon>
        <taxon>Budvicia</taxon>
    </lineage>
</organism>
<proteinExistence type="predicted"/>